<evidence type="ECO:0000256" key="2">
    <source>
        <dbReference type="ARBA" id="ARBA00009446"/>
    </source>
</evidence>
<evidence type="ECO:0000259" key="9">
    <source>
        <dbReference type="PROSITE" id="PS50880"/>
    </source>
</evidence>
<comment type="caution">
    <text evidence="11">The sequence shown here is derived from an EMBL/GenBank/DDBJ whole genome shotgun (WGS) entry which is preliminary data.</text>
</comment>
<dbReference type="Pfam" id="PF01131">
    <property type="entry name" value="Topoisom_bac"/>
    <property type="match status" value="2"/>
</dbReference>
<dbReference type="PRINTS" id="PR00417">
    <property type="entry name" value="PRTPISMRASEI"/>
</dbReference>
<feature type="site" description="Interaction with DNA" evidence="8">
    <location>
        <position position="287"/>
    </location>
</feature>
<feature type="site" description="Interaction with DNA" evidence="8">
    <location>
        <position position="140"/>
    </location>
</feature>
<comment type="similarity">
    <text evidence="2 8">Belongs to the type IA topoisomerase family.</text>
</comment>
<dbReference type="Pfam" id="PF01751">
    <property type="entry name" value="Toprim"/>
    <property type="match status" value="1"/>
</dbReference>
<dbReference type="GO" id="GO:0003917">
    <property type="term" value="F:DNA topoisomerase type I (single strand cut, ATP-independent) activity"/>
    <property type="evidence" value="ECO:0007669"/>
    <property type="project" value="UniProtKB-UniRule"/>
</dbReference>
<evidence type="ECO:0000256" key="8">
    <source>
        <dbReference type="HAMAP-Rule" id="MF_00952"/>
    </source>
</evidence>
<dbReference type="SMART" id="SM00493">
    <property type="entry name" value="TOPRIM"/>
    <property type="match status" value="1"/>
</dbReference>
<dbReference type="PANTHER" id="PTHR42785">
    <property type="entry name" value="DNA TOPOISOMERASE, TYPE IA, CORE"/>
    <property type="match status" value="1"/>
</dbReference>
<reference evidence="11" key="1">
    <citation type="submission" date="2020-10" db="EMBL/GenBank/DDBJ databases">
        <authorList>
            <person name="Gilroy R."/>
        </authorList>
    </citation>
    <scope>NUCLEOTIDE SEQUENCE</scope>
    <source>
        <strain evidence="11">6919</strain>
    </source>
</reference>
<evidence type="ECO:0000256" key="7">
    <source>
        <dbReference type="ARBA" id="ARBA00023235"/>
    </source>
</evidence>
<feature type="site" description="Interaction with DNA" evidence="8">
    <location>
        <position position="475"/>
    </location>
</feature>
<keyword evidence="6 8" id="KW-0238">DNA-binding</keyword>
<dbReference type="GO" id="GO:0003677">
    <property type="term" value="F:DNA binding"/>
    <property type="evidence" value="ECO:0007669"/>
    <property type="project" value="UniProtKB-KW"/>
</dbReference>
<dbReference type="InterPro" id="IPR005733">
    <property type="entry name" value="TopoI_bac-type"/>
</dbReference>
<dbReference type="InterPro" id="IPR025589">
    <property type="entry name" value="Toprim_C_rpt"/>
</dbReference>
<dbReference type="Gene3D" id="1.10.290.10">
    <property type="entry name" value="Topoisomerase I, domain 4"/>
    <property type="match status" value="1"/>
</dbReference>
<evidence type="ECO:0000313" key="11">
    <source>
        <dbReference type="EMBL" id="MBO8475830.1"/>
    </source>
</evidence>
<dbReference type="InterPro" id="IPR013825">
    <property type="entry name" value="Topo_IA_cen_sub2"/>
</dbReference>
<gene>
    <name evidence="8 11" type="primary">topA</name>
    <name evidence="11" type="ORF">IAB88_02420</name>
</gene>
<dbReference type="InterPro" id="IPR013497">
    <property type="entry name" value="Topo_IA_cen"/>
</dbReference>
<feature type="site" description="Interaction with DNA" evidence="8">
    <location>
        <position position="155"/>
    </location>
</feature>
<dbReference type="GO" id="GO:0006265">
    <property type="term" value="P:DNA topological change"/>
    <property type="evidence" value="ECO:0007669"/>
    <property type="project" value="UniProtKB-UniRule"/>
</dbReference>
<dbReference type="InterPro" id="IPR000380">
    <property type="entry name" value="Topo_IA"/>
</dbReference>
<dbReference type="PANTHER" id="PTHR42785:SF1">
    <property type="entry name" value="DNA TOPOISOMERASE"/>
    <property type="match status" value="1"/>
</dbReference>
<dbReference type="GO" id="GO:0046872">
    <property type="term" value="F:metal ion binding"/>
    <property type="evidence" value="ECO:0007669"/>
    <property type="project" value="UniProtKB-KW"/>
</dbReference>
<protein>
    <recommendedName>
        <fullName evidence="8">DNA topoisomerase 1</fullName>
        <ecNumber evidence="8">5.6.2.1</ecNumber>
    </recommendedName>
    <alternativeName>
        <fullName evidence="8">DNA topoisomerase I</fullName>
    </alternativeName>
</protein>
<comment type="catalytic activity">
    <reaction evidence="1 8">
        <text>ATP-independent breakage of single-stranded DNA, followed by passage and rejoining.</text>
        <dbReference type="EC" id="5.6.2.1"/>
    </reaction>
</comment>
<dbReference type="Pfam" id="PF13368">
    <property type="entry name" value="Toprim_C_rpt"/>
    <property type="match status" value="3"/>
</dbReference>
<dbReference type="SUPFAM" id="SSF56712">
    <property type="entry name" value="Prokaryotic type I DNA topoisomerase"/>
    <property type="match status" value="1"/>
</dbReference>
<feature type="active site" description="O-(5'-phospho-DNA)-tyrosine intermediate" evidence="8">
    <location>
        <position position="285"/>
    </location>
</feature>
<dbReference type="SMART" id="SM00437">
    <property type="entry name" value="TOP1Ac"/>
    <property type="match status" value="1"/>
</dbReference>
<dbReference type="AlphaFoldDB" id="A0A9D9IP30"/>
<dbReference type="SMART" id="SM00436">
    <property type="entry name" value="TOP1Bc"/>
    <property type="match status" value="1"/>
</dbReference>
<dbReference type="HAMAP" id="MF_00952">
    <property type="entry name" value="Topoisom_1_prok"/>
    <property type="match status" value="1"/>
</dbReference>
<evidence type="ECO:0000256" key="1">
    <source>
        <dbReference type="ARBA" id="ARBA00000213"/>
    </source>
</evidence>
<dbReference type="InterPro" id="IPR023406">
    <property type="entry name" value="Topo_IA_AS"/>
</dbReference>
<dbReference type="InterPro" id="IPR003602">
    <property type="entry name" value="Topo_IA_DNA-bd_dom"/>
</dbReference>
<evidence type="ECO:0000256" key="3">
    <source>
        <dbReference type="ARBA" id="ARBA00022723"/>
    </source>
</evidence>
<sequence length="775" mass="87403">MPKNLVIVESPAKAKTIEKFLGKDYKVMSSYGHIRDLQKKDFSIDVDNGYAPIYEIPSDKKELVKSLKEEAKKADTVWLASDEDREGEAIAWHLYEVLGLTPEKTKRIVFHEITKEAILEAIKNPRGIDINRVNAQQARRVLDRIVGFQLSPVLWKKIKPALSAGRVQSVAVRLIVEREKEIKNFKTEEYYRVVALFTTPDSRQPIRAELDRRIGSKEEAERFIEECKTASFAVTGLSVKPVTKSPAPPFTTSTLQQEASRKLGFSVAQTMMVAQRLYESGFITYMRTDSVNLSSLALGTISAEIKGHLGDKYYKHRNFHTTSKGAQEAHEAIRPTYISNHTIEGTAQEKRLYELIWKRTVATQMADALLEKTTAEITADNGAKFIAAGEVVKFDGFLKAYMESSDDDADNDRQEAMLPPLGQGEVLELQECEATQRFTQHPPRYSEAMLVRKLEELGIGRPSTYAPTISTIQNRDYVEKGNKEGEKRDITTITLKKGTVKETVKAETFGSEKGKLIPTDVGMVVNDFLMQYFPDIIDYNFTANVEEKFDHIAEGQTKWNDEIERFYKIFHPEVEKISNLRLEHKVGERVLGKDPKTGKEVSVKIGRFGPLVQLGSTDSDEKPQFASLQKGQSVNDITLDDALKLFELPRTIGEYEGKEVTANVGRFGPYVKYDGKFVSIPKNLAPQTITLEDAVELIKSKADSEKKKVVRKFDEEPDLEILNGPYGVYISYKKKNYKIPKGTDAGSLSLDDCKKIIDDAANAPKKPRRTATRKK</sequence>
<feature type="site" description="Interaction with DNA" evidence="8">
    <location>
        <position position="33"/>
    </location>
</feature>
<dbReference type="Gene3D" id="1.10.460.10">
    <property type="entry name" value="Topoisomerase I, domain 2"/>
    <property type="match status" value="2"/>
</dbReference>
<comment type="function">
    <text evidence="8">Releases the supercoiling and torsional tension of DNA, which is introduced during the DNA replication and transcription, by transiently cleaving and rejoining one strand of the DNA duplex. Introduces a single-strand break via transesterification at a target site in duplex DNA. The scissile phosphodiester is attacked by the catalytic tyrosine of the enzyme, resulting in the formation of a DNA-(5'-phosphotyrosyl)-enzyme intermediate and the expulsion of a 3'-OH DNA strand. The free DNA strand then undergoes passage around the unbroken strand, thus removing DNA supercoils. Finally, in the religation step, the DNA 3'-OH attacks the covalent intermediate to expel the active-site tyrosine and restore the DNA phosphodiester backbone.</text>
</comment>
<keyword evidence="7 8" id="KW-0413">Isomerase</keyword>
<accession>A0A9D9IP30</accession>
<dbReference type="InterPro" id="IPR003601">
    <property type="entry name" value="Topo_IA_2"/>
</dbReference>
<dbReference type="EC" id="5.6.2.1" evidence="8"/>
<dbReference type="CDD" id="cd00186">
    <property type="entry name" value="TOP1Ac"/>
    <property type="match status" value="1"/>
</dbReference>
<evidence type="ECO:0000313" key="12">
    <source>
        <dbReference type="Proteomes" id="UP000823598"/>
    </source>
</evidence>
<dbReference type="CDD" id="cd03363">
    <property type="entry name" value="TOPRIM_TopoIA_TopoI"/>
    <property type="match status" value="1"/>
</dbReference>
<dbReference type="PROSITE" id="PS52039">
    <property type="entry name" value="TOPO_IA_2"/>
    <property type="match status" value="1"/>
</dbReference>
<dbReference type="Proteomes" id="UP000823598">
    <property type="component" value="Unassembled WGS sequence"/>
</dbReference>
<dbReference type="InterPro" id="IPR006171">
    <property type="entry name" value="TOPRIM_dom"/>
</dbReference>
<dbReference type="NCBIfam" id="TIGR01051">
    <property type="entry name" value="topA_bact"/>
    <property type="match status" value="1"/>
</dbReference>
<dbReference type="InterPro" id="IPR028612">
    <property type="entry name" value="Topoisom_1_IA"/>
</dbReference>
<dbReference type="EMBL" id="JADIMC010000032">
    <property type="protein sequence ID" value="MBO8475830.1"/>
    <property type="molecule type" value="Genomic_DNA"/>
</dbReference>
<reference evidence="11" key="2">
    <citation type="journal article" date="2021" name="PeerJ">
        <title>Extensive microbial diversity within the chicken gut microbiome revealed by metagenomics and culture.</title>
        <authorList>
            <person name="Gilroy R."/>
            <person name="Ravi A."/>
            <person name="Getino M."/>
            <person name="Pursley I."/>
            <person name="Horton D.L."/>
            <person name="Alikhan N.F."/>
            <person name="Baker D."/>
            <person name="Gharbi K."/>
            <person name="Hall N."/>
            <person name="Watson M."/>
            <person name="Adriaenssens E.M."/>
            <person name="Foster-Nyarko E."/>
            <person name="Jarju S."/>
            <person name="Secka A."/>
            <person name="Antonio M."/>
            <person name="Oren A."/>
            <person name="Chaudhuri R.R."/>
            <person name="La Ragione R."/>
            <person name="Hildebrand F."/>
            <person name="Pallen M.J."/>
        </authorList>
    </citation>
    <scope>NUCLEOTIDE SEQUENCE</scope>
    <source>
        <strain evidence="11">6919</strain>
    </source>
</reference>
<dbReference type="InterPro" id="IPR023405">
    <property type="entry name" value="Topo_IA_core_domain"/>
</dbReference>
<comment type="caution">
    <text evidence="8">Lacks conserved residue(s) required for the propagation of feature annotation.</text>
</comment>
<dbReference type="Gene3D" id="3.40.50.140">
    <property type="match status" value="1"/>
</dbReference>
<evidence type="ECO:0000256" key="6">
    <source>
        <dbReference type="ARBA" id="ARBA00023125"/>
    </source>
</evidence>
<dbReference type="Gene3D" id="2.70.20.10">
    <property type="entry name" value="Topoisomerase I, domain 3"/>
    <property type="match status" value="1"/>
</dbReference>
<dbReference type="InterPro" id="IPR034149">
    <property type="entry name" value="TOPRIM_TopoI"/>
</dbReference>
<keyword evidence="4" id="KW-0460">Magnesium</keyword>
<organism evidence="11 12">
    <name type="scientific">Candidatus Limisoma faecipullorum</name>
    <dbReference type="NCBI Taxonomy" id="2840854"/>
    <lineage>
        <taxon>Bacteria</taxon>
        <taxon>Pseudomonadati</taxon>
        <taxon>Bacteroidota</taxon>
        <taxon>Bacteroidia</taxon>
        <taxon>Bacteroidales</taxon>
        <taxon>Candidatus Limisoma</taxon>
    </lineage>
</organism>
<comment type="subunit">
    <text evidence="8">Monomer.</text>
</comment>
<dbReference type="PROSITE" id="PS00396">
    <property type="entry name" value="TOPO_IA_1"/>
    <property type="match status" value="1"/>
</dbReference>
<dbReference type="InterPro" id="IPR013824">
    <property type="entry name" value="Topo_IA_cen_sub1"/>
</dbReference>
<feature type="site" description="Interaction with DNA" evidence="8">
    <location>
        <position position="143"/>
    </location>
</feature>
<keyword evidence="3" id="KW-0479">Metal-binding</keyword>
<feature type="domain" description="Topo IA-type catalytic" evidence="10">
    <location>
        <begin position="129"/>
        <end position="574"/>
    </location>
</feature>
<evidence type="ECO:0000256" key="5">
    <source>
        <dbReference type="ARBA" id="ARBA00023029"/>
    </source>
</evidence>
<dbReference type="InterPro" id="IPR013826">
    <property type="entry name" value="Topo_IA_cen_sub3"/>
</dbReference>
<name>A0A9D9IP30_9BACT</name>
<feature type="site" description="Interaction with DNA" evidence="8">
    <location>
        <position position="139"/>
    </location>
</feature>
<proteinExistence type="inferred from homology"/>
<dbReference type="PROSITE" id="PS50880">
    <property type="entry name" value="TOPRIM"/>
    <property type="match status" value="1"/>
</dbReference>
<feature type="domain" description="Toprim" evidence="9">
    <location>
        <begin position="3"/>
        <end position="113"/>
    </location>
</feature>
<feature type="region of interest" description="Interaction with DNA" evidence="8">
    <location>
        <begin position="163"/>
        <end position="168"/>
    </location>
</feature>
<evidence type="ECO:0000256" key="4">
    <source>
        <dbReference type="ARBA" id="ARBA00022842"/>
    </source>
</evidence>
<evidence type="ECO:0000259" key="10">
    <source>
        <dbReference type="PROSITE" id="PS52039"/>
    </source>
</evidence>
<keyword evidence="5 8" id="KW-0799">Topoisomerase</keyword>